<dbReference type="PROSITE" id="PS50096">
    <property type="entry name" value="IQ"/>
    <property type="match status" value="1"/>
</dbReference>
<dbReference type="EMBL" id="CAADRA010005458">
    <property type="protein sequence ID" value="VFT90037.1"/>
    <property type="molecule type" value="Genomic_DNA"/>
</dbReference>
<feature type="region of interest" description="Disordered" evidence="1">
    <location>
        <begin position="152"/>
        <end position="228"/>
    </location>
</feature>
<reference evidence="2" key="2">
    <citation type="submission" date="2019-06" db="EMBL/GenBank/DDBJ databases">
        <title>Genomics analysis of Aphanomyces spp. identifies a new class of oomycete effector associated with host adaptation.</title>
        <authorList>
            <person name="Gaulin E."/>
        </authorList>
    </citation>
    <scope>NUCLEOTIDE SEQUENCE</scope>
    <source>
        <strain evidence="2">CBS 578.67</strain>
    </source>
</reference>
<feature type="region of interest" description="Disordered" evidence="1">
    <location>
        <begin position="390"/>
        <end position="410"/>
    </location>
</feature>
<dbReference type="EMBL" id="VJMH01005437">
    <property type="protein sequence ID" value="KAF0696033.1"/>
    <property type="molecule type" value="Genomic_DNA"/>
</dbReference>
<accession>A0A485KY69</accession>
<feature type="compositionally biased region" description="Pro residues" evidence="1">
    <location>
        <begin position="167"/>
        <end position="176"/>
    </location>
</feature>
<dbReference type="AlphaFoldDB" id="A0A485KY69"/>
<organism evidence="3 4">
    <name type="scientific">Aphanomyces stellatus</name>
    <dbReference type="NCBI Taxonomy" id="120398"/>
    <lineage>
        <taxon>Eukaryota</taxon>
        <taxon>Sar</taxon>
        <taxon>Stramenopiles</taxon>
        <taxon>Oomycota</taxon>
        <taxon>Saprolegniomycetes</taxon>
        <taxon>Saprolegniales</taxon>
        <taxon>Verrucalvaceae</taxon>
        <taxon>Aphanomyces</taxon>
    </lineage>
</organism>
<feature type="compositionally biased region" description="Polar residues" evidence="1">
    <location>
        <begin position="746"/>
        <end position="757"/>
    </location>
</feature>
<evidence type="ECO:0000313" key="4">
    <source>
        <dbReference type="Proteomes" id="UP000332933"/>
    </source>
</evidence>
<name>A0A485KY69_9STRA</name>
<evidence type="ECO:0000256" key="1">
    <source>
        <dbReference type="SAM" id="MobiDB-lite"/>
    </source>
</evidence>
<gene>
    <name evidence="3" type="primary">Aste57867_13196</name>
    <name evidence="2" type="ORF">As57867_013147</name>
    <name evidence="3" type="ORF">ASTE57867_13196</name>
</gene>
<feature type="region of interest" description="Disordered" evidence="1">
    <location>
        <begin position="725"/>
        <end position="772"/>
    </location>
</feature>
<dbReference type="Proteomes" id="UP000332933">
    <property type="component" value="Unassembled WGS sequence"/>
</dbReference>
<proteinExistence type="predicted"/>
<evidence type="ECO:0000313" key="2">
    <source>
        <dbReference type="EMBL" id="KAF0696033.1"/>
    </source>
</evidence>
<dbReference type="OrthoDB" id="128956at2759"/>
<reference evidence="3 4" key="1">
    <citation type="submission" date="2019-03" db="EMBL/GenBank/DDBJ databases">
        <authorList>
            <person name="Gaulin E."/>
            <person name="Dumas B."/>
        </authorList>
    </citation>
    <scope>NUCLEOTIDE SEQUENCE [LARGE SCALE GENOMIC DNA]</scope>
    <source>
        <strain evidence="3">CBS 568.67</strain>
    </source>
</reference>
<protein>
    <submittedName>
        <fullName evidence="3">Aste57867_13196 protein</fullName>
    </submittedName>
</protein>
<evidence type="ECO:0000313" key="3">
    <source>
        <dbReference type="EMBL" id="VFT90037.1"/>
    </source>
</evidence>
<feature type="compositionally biased region" description="Low complexity" evidence="1">
    <location>
        <begin position="396"/>
        <end position="406"/>
    </location>
</feature>
<keyword evidence="4" id="KW-1185">Reference proteome</keyword>
<sequence>MAGRKKHALTEKPSQRDVVEFVSAIATKPPDATELQAERPYAINDIIGVLRNQANGVHERAVAARALGLLMDQDNALRHRMKLESDMLVDSLLQVINHCRHTKHPTTESRKMHVNCCLVISMVMDAPSHGIDNVVALHSELLNLAPPPLLALPPTRAMSPPSRQAAPPRPPSPPNPSRNQQEDRAATIPHSSAKKQSDLVTRATNSRKRSLAAAMSPSDPRVDDDPLRPVTSLAATLVRASSRSRPATMKSMLFGDEANRTMGLTPTGEDLPFYDFHATFSGYGVPQVYYPFHRPDSTALPASASARRPPPSYDAKSLMRAHTIQRPSRAVKDAHVTHTLATTPNVIYPSKLYRDSLESAGRPRPFVMPPDYMLEMLDTNEMPLALPFSRQRTRRASASSSSGTSRLQPTPWGEINPVLLDSSFKKHAPLASIAYNVPQSALVVVAPDANDLDINSPAYKRKRLLAILHAPIESTTHATIRALAVQEHRVAMQGLTHALHVLHDEEHALRTQMSAEILEQRNLLPLKFLFELPGGIGYCRDRLQTSMRLWVDEFEVNQQRAAWLQWKAVVETFRFKDRMGDFVRQAALKRMKLAMDLMVKAFIHKGWVKWVATIQLAIWHARDHAARAIQPHVRRHFALQHVLAMHDAHPVGGALRDMFLAPPRPHLPFHLPHRIRDERRQLWFAAIAVQAPYRGRRFRKFMRRQRLAATRIQATVRRIQARTWRTSAAAAHGPPLSDSRPPRCSCSATTAGASHGNSYERHTQSDDTTLLH</sequence>